<gene>
    <name evidence="1" type="ORF">SAMN05443432_11098</name>
</gene>
<organism evidence="1 2">
    <name type="scientific">Roseovarius litoreus</name>
    <dbReference type="NCBI Taxonomy" id="1155722"/>
    <lineage>
        <taxon>Bacteria</taxon>
        <taxon>Pseudomonadati</taxon>
        <taxon>Pseudomonadota</taxon>
        <taxon>Alphaproteobacteria</taxon>
        <taxon>Rhodobacterales</taxon>
        <taxon>Roseobacteraceae</taxon>
        <taxon>Roseovarius</taxon>
    </lineage>
</organism>
<name>A0A1M7KEC1_9RHOB</name>
<dbReference type="AlphaFoldDB" id="A0A1M7KEC1"/>
<reference evidence="1 2" key="1">
    <citation type="submission" date="2016-11" db="EMBL/GenBank/DDBJ databases">
        <authorList>
            <person name="Varghese N."/>
            <person name="Submissions S."/>
        </authorList>
    </citation>
    <scope>NUCLEOTIDE SEQUENCE [LARGE SCALE GENOMIC DNA]</scope>
    <source>
        <strain evidence="1 2">DSM 28249</strain>
    </source>
</reference>
<proteinExistence type="predicted"/>
<dbReference type="SUPFAM" id="SSF52540">
    <property type="entry name" value="P-loop containing nucleoside triphosphate hydrolases"/>
    <property type="match status" value="1"/>
</dbReference>
<keyword evidence="2" id="KW-1185">Reference proteome</keyword>
<dbReference type="RefSeq" id="WP_149780650.1">
    <property type="nucleotide sequence ID" value="NZ_FRCB01000010.1"/>
</dbReference>
<evidence type="ECO:0008006" key="3">
    <source>
        <dbReference type="Google" id="ProtNLM"/>
    </source>
</evidence>
<dbReference type="Proteomes" id="UP000322545">
    <property type="component" value="Unassembled WGS sequence"/>
</dbReference>
<dbReference type="EMBL" id="FRCB01000010">
    <property type="protein sequence ID" value="SHM63592.1"/>
    <property type="molecule type" value="Genomic_DNA"/>
</dbReference>
<protein>
    <recommendedName>
        <fullName evidence="3">Sulfotransferase family protein</fullName>
    </recommendedName>
</protein>
<accession>A0A1M7KEC1</accession>
<dbReference type="Gene3D" id="3.40.50.300">
    <property type="entry name" value="P-loop containing nucleotide triphosphate hydrolases"/>
    <property type="match status" value="1"/>
</dbReference>
<dbReference type="InterPro" id="IPR027417">
    <property type="entry name" value="P-loop_NTPase"/>
</dbReference>
<evidence type="ECO:0000313" key="1">
    <source>
        <dbReference type="EMBL" id="SHM63592.1"/>
    </source>
</evidence>
<evidence type="ECO:0000313" key="2">
    <source>
        <dbReference type="Proteomes" id="UP000322545"/>
    </source>
</evidence>
<sequence>MLWIHIGMPKTGTTALQGFLHSNPDFLASHGIRYLASGRDRGTGVGQLICHNAMAVDMSRNWSHTPDSQPQAFRAEYDRHRDEHCIISSEMFFGRDLSSLYERVIAPMQTEVTILVYLRRFDDFIEADYKQRAKNGRLIGGQVDAFVRERIERIETDPEYLNFGTLFDRIRDTIPDVRILPRLYLREEMTGGNVITDVMSVLGVPSDTVPLPETNANRSLSRLASEAIGLFDPTLGFDKKRRRRLARALQAMEDPRLFRRNDVLTTSERKSICDLLEKRNADMRKAFFPTRRKLFPTSGRKPTGPERGHPDELAEFQYVMQAALRVISEGR</sequence>